<gene>
    <name evidence="3" type="ORF">GPM918_LOCUS25573</name>
    <name evidence="2" type="ORF">OVA965_LOCUS10737</name>
    <name evidence="5" type="ORF">SRO942_LOCUS25579</name>
    <name evidence="4" type="ORF">TMI583_LOCUS10733</name>
</gene>
<dbReference type="Proteomes" id="UP000681722">
    <property type="component" value="Unassembled WGS sequence"/>
</dbReference>
<dbReference type="EMBL" id="CAJOBC010009983">
    <property type="protein sequence ID" value="CAF4001417.1"/>
    <property type="molecule type" value="Genomic_DNA"/>
</dbReference>
<dbReference type="Proteomes" id="UP000682733">
    <property type="component" value="Unassembled WGS sequence"/>
</dbReference>
<accession>A0A814ZAF8</accession>
<dbReference type="EMBL" id="CAJOBA010004022">
    <property type="protein sequence ID" value="CAF3700456.1"/>
    <property type="molecule type" value="Genomic_DNA"/>
</dbReference>
<organism evidence="3 6">
    <name type="scientific">Didymodactylos carnosus</name>
    <dbReference type="NCBI Taxonomy" id="1234261"/>
    <lineage>
        <taxon>Eukaryota</taxon>
        <taxon>Metazoa</taxon>
        <taxon>Spiralia</taxon>
        <taxon>Gnathifera</taxon>
        <taxon>Rotifera</taxon>
        <taxon>Eurotatoria</taxon>
        <taxon>Bdelloidea</taxon>
        <taxon>Philodinida</taxon>
        <taxon>Philodinidae</taxon>
        <taxon>Didymodactylos</taxon>
    </lineage>
</organism>
<feature type="region of interest" description="Disordered" evidence="1">
    <location>
        <begin position="53"/>
        <end position="121"/>
    </location>
</feature>
<name>A0A814ZAF8_9BILA</name>
<dbReference type="EMBL" id="CAJNOK010004020">
    <property type="protein sequence ID" value="CAF0923243.1"/>
    <property type="molecule type" value="Genomic_DNA"/>
</dbReference>
<feature type="compositionally biased region" description="Basic residues" evidence="1">
    <location>
        <begin position="101"/>
        <end position="111"/>
    </location>
</feature>
<dbReference type="EMBL" id="CAJNOQ010009978">
    <property type="protein sequence ID" value="CAF1239258.1"/>
    <property type="molecule type" value="Genomic_DNA"/>
</dbReference>
<sequence length="293" mass="32917">MNCVAEEISLEESFDNMALAEFDFPPAPPVEEENELNSKLNNLTITVHDPYDNNSNLTERFPSPPLPPPPTTNSLSKGISTSYNGKTLAPIKIRPNEYNKRSRRRKRHRTSSSHYINSHKNTTSNGSLYVSLAANNNISNLVDNIDVPYATLISVNSNNVSKSFDNTPLFGQDSFEHATYQKLEHCIIKNDNFSNTMVEQLKNSSSSSMSGIHEQTPRLQNEANSDEIHQPLFNEGKRKKPPPPPPPLLEPILTSTQYNKALHVNLSSFIDNIEAPRIPSRKPRAPRIETMIK</sequence>
<dbReference type="AlphaFoldDB" id="A0A814ZAF8"/>
<keyword evidence="6" id="KW-1185">Reference proteome</keyword>
<evidence type="ECO:0000313" key="5">
    <source>
        <dbReference type="EMBL" id="CAF4001417.1"/>
    </source>
</evidence>
<evidence type="ECO:0000313" key="6">
    <source>
        <dbReference type="Proteomes" id="UP000663829"/>
    </source>
</evidence>
<dbReference type="Proteomes" id="UP000663829">
    <property type="component" value="Unassembled WGS sequence"/>
</dbReference>
<feature type="region of interest" description="Disordered" evidence="1">
    <location>
        <begin position="233"/>
        <end position="252"/>
    </location>
</feature>
<dbReference type="Proteomes" id="UP000677228">
    <property type="component" value="Unassembled WGS sequence"/>
</dbReference>
<proteinExistence type="predicted"/>
<evidence type="ECO:0000313" key="3">
    <source>
        <dbReference type="EMBL" id="CAF1239258.1"/>
    </source>
</evidence>
<evidence type="ECO:0000256" key="1">
    <source>
        <dbReference type="SAM" id="MobiDB-lite"/>
    </source>
</evidence>
<evidence type="ECO:0000313" key="2">
    <source>
        <dbReference type="EMBL" id="CAF0923243.1"/>
    </source>
</evidence>
<protein>
    <submittedName>
        <fullName evidence="3">Uncharacterized protein</fullName>
    </submittedName>
</protein>
<reference evidence="3" key="1">
    <citation type="submission" date="2021-02" db="EMBL/GenBank/DDBJ databases">
        <authorList>
            <person name="Nowell W R."/>
        </authorList>
    </citation>
    <scope>NUCLEOTIDE SEQUENCE</scope>
</reference>
<comment type="caution">
    <text evidence="3">The sequence shown here is derived from an EMBL/GenBank/DDBJ whole genome shotgun (WGS) entry which is preliminary data.</text>
</comment>
<feature type="compositionally biased region" description="Pro residues" evidence="1">
    <location>
        <begin position="62"/>
        <end position="71"/>
    </location>
</feature>
<feature type="region of interest" description="Disordered" evidence="1">
    <location>
        <begin position="202"/>
        <end position="224"/>
    </location>
</feature>
<evidence type="ECO:0000313" key="4">
    <source>
        <dbReference type="EMBL" id="CAF3700456.1"/>
    </source>
</evidence>